<evidence type="ECO:0000313" key="2">
    <source>
        <dbReference type="Proteomes" id="UP000799750"/>
    </source>
</evidence>
<dbReference type="AlphaFoldDB" id="A0A6A6QNH8"/>
<dbReference type="EMBL" id="MU004192">
    <property type="protein sequence ID" value="KAF2493293.1"/>
    <property type="molecule type" value="Genomic_DNA"/>
</dbReference>
<protein>
    <submittedName>
        <fullName evidence="1">Uncharacterized protein</fullName>
    </submittedName>
</protein>
<proteinExistence type="predicted"/>
<dbReference type="OrthoDB" id="4993037at2759"/>
<dbReference type="Proteomes" id="UP000799750">
    <property type="component" value="Unassembled WGS sequence"/>
</dbReference>
<accession>A0A6A6QNH8</accession>
<keyword evidence="2" id="KW-1185">Reference proteome</keyword>
<sequence length="66" mass="7101">MASRTTPYKIAVFGPGDVGCIVIREATRLPEFEVVGALVVIRRRRMAWTSAPSPEEGPEEGCGGLL</sequence>
<gene>
    <name evidence="1" type="ORF">BU16DRAFT_528609</name>
</gene>
<reference evidence="1" key="1">
    <citation type="journal article" date="2020" name="Stud. Mycol.">
        <title>101 Dothideomycetes genomes: a test case for predicting lifestyles and emergence of pathogens.</title>
        <authorList>
            <person name="Haridas S."/>
            <person name="Albert R."/>
            <person name="Binder M."/>
            <person name="Bloem J."/>
            <person name="Labutti K."/>
            <person name="Salamov A."/>
            <person name="Andreopoulos B."/>
            <person name="Baker S."/>
            <person name="Barry K."/>
            <person name="Bills G."/>
            <person name="Bluhm B."/>
            <person name="Cannon C."/>
            <person name="Castanera R."/>
            <person name="Culley D."/>
            <person name="Daum C."/>
            <person name="Ezra D."/>
            <person name="Gonzalez J."/>
            <person name="Henrissat B."/>
            <person name="Kuo A."/>
            <person name="Liang C."/>
            <person name="Lipzen A."/>
            <person name="Lutzoni F."/>
            <person name="Magnuson J."/>
            <person name="Mondo S."/>
            <person name="Nolan M."/>
            <person name="Ohm R."/>
            <person name="Pangilinan J."/>
            <person name="Park H.-J."/>
            <person name="Ramirez L."/>
            <person name="Alfaro M."/>
            <person name="Sun H."/>
            <person name="Tritt A."/>
            <person name="Yoshinaga Y."/>
            <person name="Zwiers L.-H."/>
            <person name="Turgeon B."/>
            <person name="Goodwin S."/>
            <person name="Spatafora J."/>
            <person name="Crous P."/>
            <person name="Grigoriev I."/>
        </authorList>
    </citation>
    <scope>NUCLEOTIDE SEQUENCE</scope>
    <source>
        <strain evidence="1">CBS 269.34</strain>
    </source>
</reference>
<evidence type="ECO:0000313" key="1">
    <source>
        <dbReference type="EMBL" id="KAF2493293.1"/>
    </source>
</evidence>
<name>A0A6A6QNH8_9PEZI</name>
<organism evidence="1 2">
    <name type="scientific">Lophium mytilinum</name>
    <dbReference type="NCBI Taxonomy" id="390894"/>
    <lineage>
        <taxon>Eukaryota</taxon>
        <taxon>Fungi</taxon>
        <taxon>Dikarya</taxon>
        <taxon>Ascomycota</taxon>
        <taxon>Pezizomycotina</taxon>
        <taxon>Dothideomycetes</taxon>
        <taxon>Pleosporomycetidae</taxon>
        <taxon>Mytilinidiales</taxon>
        <taxon>Mytilinidiaceae</taxon>
        <taxon>Lophium</taxon>
    </lineage>
</organism>